<comment type="subunit">
    <text evidence="10">Forms an energy-coupling factor (ECF) transporter complex composed of an ATP-binding protein (A component, CbiO), a transmembrane protein (T component, CbiQ) and 2 possible substrate-capture proteins (S components, CbiM and CbiN) of unknown stoichimetry.</text>
</comment>
<evidence type="ECO:0000256" key="4">
    <source>
        <dbReference type="ARBA" id="ARBA00022573"/>
    </source>
</evidence>
<keyword evidence="1 10" id="KW-0171">Cobalt transport</keyword>
<dbReference type="AlphaFoldDB" id="A0A0G3H2Y0"/>
<feature type="transmembrane region" description="Helical" evidence="10">
    <location>
        <begin position="73"/>
        <end position="92"/>
    </location>
</feature>
<dbReference type="PANTHER" id="PTHR38662">
    <property type="entry name" value="COBALT TRANSPORT PROTEIN CBIN"/>
    <property type="match status" value="1"/>
</dbReference>
<dbReference type="RefSeq" id="WP_047261693.1">
    <property type="nucleotide sequence ID" value="NZ_CP011542.1"/>
</dbReference>
<evidence type="ECO:0000256" key="5">
    <source>
        <dbReference type="ARBA" id="ARBA00022692"/>
    </source>
</evidence>
<sequence length="111" mass="11876">MKQSRLVTIGLITVAIIIAVFPMFFNLGDPNSEEPFAGTDASAESIVAEENPAYEPWYEPLVGELPGEVESGLFALQAGLGAGVLGYVLGVYRGRMLPRRSENATATEDSQ</sequence>
<keyword evidence="4 10" id="KW-0169">Cobalamin biosynthesis</keyword>
<dbReference type="Pfam" id="PF02553">
    <property type="entry name" value="CbiN"/>
    <property type="match status" value="1"/>
</dbReference>
<dbReference type="Proteomes" id="UP000035199">
    <property type="component" value="Chromosome"/>
</dbReference>
<dbReference type="PANTHER" id="PTHR38662:SF1">
    <property type="entry name" value="COBALT TRANSPORT PROTEIN CBIN"/>
    <property type="match status" value="1"/>
</dbReference>
<dbReference type="NCBIfam" id="NF002780">
    <property type="entry name" value="PRK02898.1"/>
    <property type="match status" value="1"/>
</dbReference>
<reference evidence="12" key="2">
    <citation type="submission" date="2015-05" db="EMBL/GenBank/DDBJ databases">
        <title>Complete genome sequence of Corynebacterium mustelae DSM 45274, isolated from various tissues of a male ferret with lethal sepsis.</title>
        <authorList>
            <person name="Ruckert C."/>
            <person name="Albersmeier A."/>
            <person name="Winkler A."/>
            <person name="Tauch A."/>
        </authorList>
    </citation>
    <scope>NUCLEOTIDE SEQUENCE [LARGE SCALE GENOMIC DNA]</scope>
    <source>
        <strain evidence="12">DSM 45274</strain>
    </source>
</reference>
<evidence type="ECO:0000313" key="12">
    <source>
        <dbReference type="Proteomes" id="UP000035199"/>
    </source>
</evidence>
<dbReference type="UniPathway" id="UPA00148"/>
<evidence type="ECO:0000256" key="1">
    <source>
        <dbReference type="ARBA" id="ARBA00022426"/>
    </source>
</evidence>
<organism evidence="11 12">
    <name type="scientific">Corynebacterium mustelae</name>
    <dbReference type="NCBI Taxonomy" id="571915"/>
    <lineage>
        <taxon>Bacteria</taxon>
        <taxon>Bacillati</taxon>
        <taxon>Actinomycetota</taxon>
        <taxon>Actinomycetes</taxon>
        <taxon>Mycobacteriales</taxon>
        <taxon>Corynebacteriaceae</taxon>
        <taxon>Corynebacterium</taxon>
    </lineage>
</organism>
<keyword evidence="8 10" id="KW-0472">Membrane</keyword>
<feature type="transmembrane region" description="Helical" evidence="10">
    <location>
        <begin position="7"/>
        <end position="25"/>
    </location>
</feature>
<dbReference type="STRING" id="571915.CMUST_05780"/>
<evidence type="ECO:0000256" key="9">
    <source>
        <dbReference type="ARBA" id="ARBA00023285"/>
    </source>
</evidence>
<evidence type="ECO:0000313" key="11">
    <source>
        <dbReference type="EMBL" id="AKK05492.1"/>
    </source>
</evidence>
<keyword evidence="3 10" id="KW-1003">Cell membrane</keyword>
<dbReference type="OrthoDB" id="1551318at2"/>
<keyword evidence="9 10" id="KW-0170">Cobalt</keyword>
<dbReference type="EMBL" id="CP011542">
    <property type="protein sequence ID" value="AKK05492.1"/>
    <property type="molecule type" value="Genomic_DNA"/>
</dbReference>
<evidence type="ECO:0000256" key="8">
    <source>
        <dbReference type="ARBA" id="ARBA00023136"/>
    </source>
</evidence>
<evidence type="ECO:0000256" key="3">
    <source>
        <dbReference type="ARBA" id="ARBA00022475"/>
    </source>
</evidence>
<dbReference type="GO" id="GO:0005886">
    <property type="term" value="C:plasma membrane"/>
    <property type="evidence" value="ECO:0007669"/>
    <property type="project" value="UniProtKB-SubCell"/>
</dbReference>
<keyword evidence="12" id="KW-1185">Reference proteome</keyword>
<dbReference type="KEGG" id="cmv:CMUST_05780"/>
<keyword evidence="5 10" id="KW-0812">Transmembrane</keyword>
<name>A0A0G3H2Y0_9CORY</name>
<comment type="pathway">
    <text evidence="10">Cofactor biosynthesis; adenosylcobalamin biosynthesis.</text>
</comment>
<comment type="similarity">
    <text evidence="10">Belongs to the CbiN family.</text>
</comment>
<accession>A0A0G3H2Y0</accession>
<proteinExistence type="inferred from homology"/>
<evidence type="ECO:0000256" key="7">
    <source>
        <dbReference type="ARBA" id="ARBA00023065"/>
    </source>
</evidence>
<protein>
    <recommendedName>
        <fullName evidence="10">Cobalt transport protein CbiN</fullName>
    </recommendedName>
    <alternativeName>
        <fullName evidence="10">Energy-coupling factor transporter probable substrate-capture protein CbiN</fullName>
        <shortName evidence="10">ECF transporter S component CbiN</shortName>
    </alternativeName>
</protein>
<keyword evidence="7 10" id="KW-0406">Ion transport</keyword>
<dbReference type="PATRIC" id="fig|571915.4.peg.1227"/>
<evidence type="ECO:0000256" key="10">
    <source>
        <dbReference type="HAMAP-Rule" id="MF_00330"/>
    </source>
</evidence>
<evidence type="ECO:0000256" key="2">
    <source>
        <dbReference type="ARBA" id="ARBA00022448"/>
    </source>
</evidence>
<comment type="function">
    <text evidence="10">Part of the energy-coupling factor (ECF) transporter complex CbiMNOQ involved in cobalt import.</text>
</comment>
<gene>
    <name evidence="10" type="primary">cbiN</name>
    <name evidence="11" type="ORF">CMUST_05780</name>
</gene>
<dbReference type="GO" id="GO:0015087">
    <property type="term" value="F:cobalt ion transmembrane transporter activity"/>
    <property type="evidence" value="ECO:0007669"/>
    <property type="project" value="UniProtKB-UniRule"/>
</dbReference>
<comment type="subcellular location">
    <subcellularLocation>
        <location evidence="10">Cell membrane</location>
        <topology evidence="10">Multi-pass membrane protein</topology>
    </subcellularLocation>
</comment>
<keyword evidence="2 10" id="KW-0813">Transport</keyword>
<keyword evidence="6 10" id="KW-1133">Transmembrane helix</keyword>
<reference evidence="11 12" key="1">
    <citation type="journal article" date="2015" name="Genome Announc.">
        <title>Complete Genome Sequence of the Type Strain Corynebacterium mustelae DSM 45274, Isolated from Various Tissues of a Male Ferret with Lethal Sepsis.</title>
        <authorList>
            <person name="Ruckert C."/>
            <person name="Eimer J."/>
            <person name="Winkler A."/>
            <person name="Tauch A."/>
        </authorList>
    </citation>
    <scope>NUCLEOTIDE SEQUENCE [LARGE SCALE GENOMIC DNA]</scope>
    <source>
        <strain evidence="11 12">DSM 45274</strain>
    </source>
</reference>
<dbReference type="HAMAP" id="MF_00330">
    <property type="entry name" value="CbiN"/>
    <property type="match status" value="1"/>
</dbReference>
<evidence type="ECO:0000256" key="6">
    <source>
        <dbReference type="ARBA" id="ARBA00022989"/>
    </source>
</evidence>
<dbReference type="InterPro" id="IPR003705">
    <property type="entry name" value="CbiN"/>
</dbReference>
<dbReference type="GO" id="GO:0009236">
    <property type="term" value="P:cobalamin biosynthetic process"/>
    <property type="evidence" value="ECO:0007669"/>
    <property type="project" value="UniProtKB-UniRule"/>
</dbReference>